<reference evidence="2" key="1">
    <citation type="submission" date="2016-08" db="EMBL/GenBank/DDBJ databases">
        <authorList>
            <person name="Seilhamer J.J."/>
        </authorList>
    </citation>
    <scope>NUCLEOTIDE SEQUENCE [LARGE SCALE GENOMIC DNA]</scope>
</reference>
<accession>A0A1I9SA03</accession>
<proteinExistence type="predicted"/>
<organism evidence="1 2">
    <name type="scientific">Rhodococcus phage Weasels2</name>
    <dbReference type="NCBI Taxonomy" id="1897437"/>
    <lineage>
        <taxon>Viruses</taxon>
        <taxon>Duplodnaviria</taxon>
        <taxon>Heunggongvirae</taxon>
        <taxon>Uroviricota</taxon>
        <taxon>Caudoviricetes</taxon>
        <taxon>Weaselvirus</taxon>
        <taxon>Weaselvirus weasel</taxon>
    </lineage>
</organism>
<dbReference type="Proteomes" id="UP000224902">
    <property type="component" value="Segment"/>
</dbReference>
<protein>
    <submittedName>
        <fullName evidence="1">Uncharacterized protein</fullName>
    </submittedName>
</protein>
<sequence>MIELIIFVVFFLLGAAVAVYKFAPLKFLKKRRAEPRISKEQLAVLKYENFGHNFSIADLIAETLIVRMRPPLTTIEWETYDEKFGKETEKRLRVKIVSQTDTECFTEFNISLERPGNSRYGTYAEAYQKNGFMFYDKDKESTNTPRECIVQNLVKPYDKATVEFANKYKSQIYGSDLNGAL</sequence>
<name>A0A1I9SA03_9CAUD</name>
<gene>
    <name evidence="1" type="ORF">SEA_WEASELS2_19</name>
</gene>
<dbReference type="EMBL" id="KX774321">
    <property type="protein sequence ID" value="AOZ63609.1"/>
    <property type="molecule type" value="Genomic_DNA"/>
</dbReference>
<evidence type="ECO:0000313" key="1">
    <source>
        <dbReference type="EMBL" id="AOZ63609.1"/>
    </source>
</evidence>
<keyword evidence="2" id="KW-1185">Reference proteome</keyword>
<evidence type="ECO:0000313" key="2">
    <source>
        <dbReference type="Proteomes" id="UP000224902"/>
    </source>
</evidence>